<reference evidence="1 2" key="1">
    <citation type="submission" date="2024-09" db="EMBL/GenBank/DDBJ databases">
        <title>Chromosome-scale assembly of Riccia fluitans.</title>
        <authorList>
            <person name="Paukszto L."/>
            <person name="Sawicki J."/>
            <person name="Karawczyk K."/>
            <person name="Piernik-Szablinska J."/>
            <person name="Szczecinska M."/>
            <person name="Mazdziarz M."/>
        </authorList>
    </citation>
    <scope>NUCLEOTIDE SEQUENCE [LARGE SCALE GENOMIC DNA]</scope>
    <source>
        <strain evidence="1">Rf_01</strain>
        <tissue evidence="1">Aerial parts of the thallus</tissue>
    </source>
</reference>
<organism evidence="1 2">
    <name type="scientific">Riccia fluitans</name>
    <dbReference type="NCBI Taxonomy" id="41844"/>
    <lineage>
        <taxon>Eukaryota</taxon>
        <taxon>Viridiplantae</taxon>
        <taxon>Streptophyta</taxon>
        <taxon>Embryophyta</taxon>
        <taxon>Marchantiophyta</taxon>
        <taxon>Marchantiopsida</taxon>
        <taxon>Marchantiidae</taxon>
        <taxon>Marchantiales</taxon>
        <taxon>Ricciaceae</taxon>
        <taxon>Riccia</taxon>
    </lineage>
</organism>
<dbReference type="AlphaFoldDB" id="A0ABD1Y075"/>
<evidence type="ECO:0000313" key="1">
    <source>
        <dbReference type="EMBL" id="KAL2620144.1"/>
    </source>
</evidence>
<dbReference type="Proteomes" id="UP001605036">
    <property type="component" value="Unassembled WGS sequence"/>
</dbReference>
<protein>
    <submittedName>
        <fullName evidence="1">Uncharacterized protein</fullName>
    </submittedName>
</protein>
<sequence>MPGFQAAGGKSSTKRHLLLPVWILTKYTRKLNGLVKEKEVSRGLTKSFSGFPSPLACYFCLQLHGRKYRLIFCPMDRRYTRRMPPVYLLISKELKEYGDRILATTVAKQGGGHLQDIFSDPKCEAVFQDLYEEDRIPVIPCPKI</sequence>
<comment type="caution">
    <text evidence="1">The sequence shown here is derived from an EMBL/GenBank/DDBJ whole genome shotgun (WGS) entry which is preliminary data.</text>
</comment>
<dbReference type="EMBL" id="JBHFFA010000006">
    <property type="protein sequence ID" value="KAL2620144.1"/>
    <property type="molecule type" value="Genomic_DNA"/>
</dbReference>
<evidence type="ECO:0000313" key="2">
    <source>
        <dbReference type="Proteomes" id="UP001605036"/>
    </source>
</evidence>
<accession>A0ABD1Y075</accession>
<name>A0ABD1Y075_9MARC</name>
<proteinExistence type="predicted"/>
<keyword evidence="2" id="KW-1185">Reference proteome</keyword>
<gene>
    <name evidence="1" type="ORF">R1flu_000349</name>
</gene>